<evidence type="ECO:0000313" key="3">
    <source>
        <dbReference type="Proteomes" id="UP000015106"/>
    </source>
</evidence>
<name>A0A8R7V7X0_TRIUA</name>
<dbReference type="EnsemblPlants" id="TuG1812G0700005929.01.T01">
    <property type="protein sequence ID" value="TuG1812G0700005929.01.T01"/>
    <property type="gene ID" value="TuG1812G0700005929.01"/>
</dbReference>
<keyword evidence="3" id="KW-1185">Reference proteome</keyword>
<dbReference type="Gramene" id="TuG1812G0700005929.01.T01">
    <property type="protein sequence ID" value="TuG1812G0700005929.01.T01"/>
    <property type="gene ID" value="TuG1812G0700005929.01"/>
</dbReference>
<protein>
    <submittedName>
        <fullName evidence="2">Uncharacterized protein</fullName>
    </submittedName>
</protein>
<evidence type="ECO:0000313" key="2">
    <source>
        <dbReference type="EnsemblPlants" id="TuG1812G0700005929.01.T01"/>
    </source>
</evidence>
<organism evidence="2 3">
    <name type="scientific">Triticum urartu</name>
    <name type="common">Red wild einkorn</name>
    <name type="synonym">Crithodium urartu</name>
    <dbReference type="NCBI Taxonomy" id="4572"/>
    <lineage>
        <taxon>Eukaryota</taxon>
        <taxon>Viridiplantae</taxon>
        <taxon>Streptophyta</taxon>
        <taxon>Embryophyta</taxon>
        <taxon>Tracheophyta</taxon>
        <taxon>Spermatophyta</taxon>
        <taxon>Magnoliopsida</taxon>
        <taxon>Liliopsida</taxon>
        <taxon>Poales</taxon>
        <taxon>Poaceae</taxon>
        <taxon>BOP clade</taxon>
        <taxon>Pooideae</taxon>
        <taxon>Triticodae</taxon>
        <taxon>Triticeae</taxon>
        <taxon>Triticinae</taxon>
        <taxon>Triticum</taxon>
    </lineage>
</organism>
<evidence type="ECO:0000256" key="1">
    <source>
        <dbReference type="SAM" id="MobiDB-lite"/>
    </source>
</evidence>
<reference evidence="2" key="3">
    <citation type="submission" date="2022-06" db="UniProtKB">
        <authorList>
            <consortium name="EnsemblPlants"/>
        </authorList>
    </citation>
    <scope>IDENTIFICATION</scope>
</reference>
<reference evidence="3" key="1">
    <citation type="journal article" date="2013" name="Nature">
        <title>Draft genome of the wheat A-genome progenitor Triticum urartu.</title>
        <authorList>
            <person name="Ling H.Q."/>
            <person name="Zhao S."/>
            <person name="Liu D."/>
            <person name="Wang J."/>
            <person name="Sun H."/>
            <person name="Zhang C."/>
            <person name="Fan H."/>
            <person name="Li D."/>
            <person name="Dong L."/>
            <person name="Tao Y."/>
            <person name="Gao C."/>
            <person name="Wu H."/>
            <person name="Li Y."/>
            <person name="Cui Y."/>
            <person name="Guo X."/>
            <person name="Zheng S."/>
            <person name="Wang B."/>
            <person name="Yu K."/>
            <person name="Liang Q."/>
            <person name="Yang W."/>
            <person name="Lou X."/>
            <person name="Chen J."/>
            <person name="Feng M."/>
            <person name="Jian J."/>
            <person name="Zhang X."/>
            <person name="Luo G."/>
            <person name="Jiang Y."/>
            <person name="Liu J."/>
            <person name="Wang Z."/>
            <person name="Sha Y."/>
            <person name="Zhang B."/>
            <person name="Wu H."/>
            <person name="Tang D."/>
            <person name="Shen Q."/>
            <person name="Xue P."/>
            <person name="Zou S."/>
            <person name="Wang X."/>
            <person name="Liu X."/>
            <person name="Wang F."/>
            <person name="Yang Y."/>
            <person name="An X."/>
            <person name="Dong Z."/>
            <person name="Zhang K."/>
            <person name="Zhang X."/>
            <person name="Luo M.C."/>
            <person name="Dvorak J."/>
            <person name="Tong Y."/>
            <person name="Wang J."/>
            <person name="Yang H."/>
            <person name="Li Z."/>
            <person name="Wang D."/>
            <person name="Zhang A."/>
            <person name="Wang J."/>
        </authorList>
    </citation>
    <scope>NUCLEOTIDE SEQUENCE</scope>
    <source>
        <strain evidence="3">cv. G1812</strain>
    </source>
</reference>
<proteinExistence type="predicted"/>
<feature type="region of interest" description="Disordered" evidence="1">
    <location>
        <begin position="1"/>
        <end position="50"/>
    </location>
</feature>
<sequence>MVASRPPGHGSPTRPAGSVCWGGRSPWMEGNHGRRHRQNSSASRTPMEPG</sequence>
<dbReference type="Proteomes" id="UP000015106">
    <property type="component" value="Chromosome 7"/>
</dbReference>
<reference evidence="2" key="2">
    <citation type="submission" date="2018-03" db="EMBL/GenBank/DDBJ databases">
        <title>The Triticum urartu genome reveals the dynamic nature of wheat genome evolution.</title>
        <authorList>
            <person name="Ling H."/>
            <person name="Ma B."/>
            <person name="Shi X."/>
            <person name="Liu H."/>
            <person name="Dong L."/>
            <person name="Sun H."/>
            <person name="Cao Y."/>
            <person name="Gao Q."/>
            <person name="Zheng S."/>
            <person name="Li Y."/>
            <person name="Yu Y."/>
            <person name="Du H."/>
            <person name="Qi M."/>
            <person name="Li Y."/>
            <person name="Yu H."/>
            <person name="Cui Y."/>
            <person name="Wang N."/>
            <person name="Chen C."/>
            <person name="Wu H."/>
            <person name="Zhao Y."/>
            <person name="Zhang J."/>
            <person name="Li Y."/>
            <person name="Zhou W."/>
            <person name="Zhang B."/>
            <person name="Hu W."/>
            <person name="Eijk M."/>
            <person name="Tang J."/>
            <person name="Witsenboer H."/>
            <person name="Zhao S."/>
            <person name="Li Z."/>
            <person name="Zhang A."/>
            <person name="Wang D."/>
            <person name="Liang C."/>
        </authorList>
    </citation>
    <scope>NUCLEOTIDE SEQUENCE [LARGE SCALE GENOMIC DNA]</scope>
    <source>
        <strain evidence="2">cv. G1812</strain>
    </source>
</reference>
<dbReference type="AlphaFoldDB" id="A0A8R7V7X0"/>
<accession>A0A8R7V7X0</accession>